<name>A0ABM8DET5_9GAMM</name>
<protein>
    <recommendedName>
        <fullName evidence="4">Cellulose biosynthesis protein BcsF</fullName>
    </recommendedName>
</protein>
<feature type="transmembrane region" description="Helical" evidence="1">
    <location>
        <begin position="6"/>
        <end position="24"/>
    </location>
</feature>
<dbReference type="EMBL" id="AP027041">
    <property type="protein sequence ID" value="BDU17110.1"/>
    <property type="molecule type" value="Genomic_DNA"/>
</dbReference>
<reference evidence="2 3" key="1">
    <citation type="journal article" date="2023" name="Int. J. Syst. Evol. Microbiol.">
        <title>Physiological and genomic analyses of cobalamin (vitamin B12)-auxotrophy of Lysobacter auxotrophicus sp. nov., a methionine-auxotrophic chitinolytic bacterium isolated from chitin-treated soil.</title>
        <authorList>
            <person name="Saito A."/>
            <person name="Dohra H."/>
            <person name="Hamada M."/>
            <person name="Moriuchi R."/>
            <person name="Kotsuchibashi Y."/>
            <person name="Mori K."/>
        </authorList>
    </citation>
    <scope>NUCLEOTIDE SEQUENCE [LARGE SCALE GENOMIC DNA]</scope>
    <source>
        <strain evidence="2 3">5-21a</strain>
    </source>
</reference>
<keyword evidence="1" id="KW-0812">Transmembrane</keyword>
<keyword evidence="1" id="KW-1133">Transmembrane helix</keyword>
<proteinExistence type="predicted"/>
<evidence type="ECO:0000313" key="2">
    <source>
        <dbReference type="EMBL" id="BDU17110.1"/>
    </source>
</evidence>
<keyword evidence="1" id="KW-0472">Membrane</keyword>
<dbReference type="RefSeq" id="WP_281779075.1">
    <property type="nucleotide sequence ID" value="NZ_AP027041.1"/>
</dbReference>
<dbReference type="Pfam" id="PF20228">
    <property type="entry name" value="DUF6587"/>
    <property type="match status" value="1"/>
</dbReference>
<evidence type="ECO:0000256" key="1">
    <source>
        <dbReference type="SAM" id="Phobius"/>
    </source>
</evidence>
<evidence type="ECO:0000313" key="3">
    <source>
        <dbReference type="Proteomes" id="UP001317822"/>
    </source>
</evidence>
<accession>A0ABM8DET5</accession>
<organism evidence="2 3">
    <name type="scientific">Lysobacter auxotrophicus</name>
    <dbReference type="NCBI Taxonomy" id="2992573"/>
    <lineage>
        <taxon>Bacteria</taxon>
        <taxon>Pseudomonadati</taxon>
        <taxon>Pseudomonadota</taxon>
        <taxon>Gammaproteobacteria</taxon>
        <taxon>Lysobacterales</taxon>
        <taxon>Lysobacteraceae</taxon>
        <taxon>Lysobacter</taxon>
    </lineage>
</organism>
<keyword evidence="3" id="KW-1185">Reference proteome</keyword>
<sequence length="84" mass="9007">MDAGLLAQYAIIAVAVVFSAWFVAKRQFPNAVRRLRLAIAVPMVRGGRAPWMQKLGRQIAPPAMSNDGACGGCNSCGPSEPKRH</sequence>
<gene>
    <name evidence="2" type="ORF">LA521A_23110</name>
</gene>
<dbReference type="Proteomes" id="UP001317822">
    <property type="component" value="Chromosome"/>
</dbReference>
<dbReference type="InterPro" id="IPR046494">
    <property type="entry name" value="DUF6587"/>
</dbReference>
<evidence type="ECO:0008006" key="4">
    <source>
        <dbReference type="Google" id="ProtNLM"/>
    </source>
</evidence>